<feature type="transmembrane region" description="Helical" evidence="1">
    <location>
        <begin position="156"/>
        <end position="175"/>
    </location>
</feature>
<feature type="transmembrane region" description="Helical" evidence="1">
    <location>
        <begin position="12"/>
        <end position="29"/>
    </location>
</feature>
<evidence type="ECO:0000313" key="2">
    <source>
        <dbReference type="EMBL" id="PQP22561.1"/>
    </source>
</evidence>
<evidence type="ECO:0008006" key="4">
    <source>
        <dbReference type="Google" id="ProtNLM"/>
    </source>
</evidence>
<name>A0A2S8J668_RHOOP</name>
<protein>
    <recommendedName>
        <fullName evidence="4">Carotenoid biosynthesis protein</fullName>
    </recommendedName>
</protein>
<comment type="caution">
    <text evidence="2">The sequence shown here is derived from an EMBL/GenBank/DDBJ whole genome shotgun (WGS) entry which is preliminary data.</text>
</comment>
<reference evidence="3" key="1">
    <citation type="submission" date="2018-02" db="EMBL/GenBank/DDBJ databases">
        <title>Draft genome sequencing of Rhodococcus opacus KU647198.</title>
        <authorList>
            <person name="Zheng B.-X."/>
        </authorList>
    </citation>
    <scope>NUCLEOTIDE SEQUENCE [LARGE SCALE GENOMIC DNA]</scope>
    <source>
        <strain evidence="3">04-OD7</strain>
    </source>
</reference>
<feature type="transmembrane region" description="Helical" evidence="1">
    <location>
        <begin position="114"/>
        <end position="136"/>
    </location>
</feature>
<organism evidence="2 3">
    <name type="scientific">Rhodococcus opacus</name>
    <name type="common">Nocardia opaca</name>
    <dbReference type="NCBI Taxonomy" id="37919"/>
    <lineage>
        <taxon>Bacteria</taxon>
        <taxon>Bacillati</taxon>
        <taxon>Actinomycetota</taxon>
        <taxon>Actinomycetes</taxon>
        <taxon>Mycobacteriales</taxon>
        <taxon>Nocardiaceae</taxon>
        <taxon>Rhodococcus</taxon>
    </lineage>
</organism>
<feature type="transmembrane region" description="Helical" evidence="1">
    <location>
        <begin position="81"/>
        <end position="102"/>
    </location>
</feature>
<feature type="transmembrane region" description="Helical" evidence="1">
    <location>
        <begin position="229"/>
        <end position="254"/>
    </location>
</feature>
<evidence type="ECO:0000313" key="3">
    <source>
        <dbReference type="Proteomes" id="UP000239290"/>
    </source>
</evidence>
<feature type="transmembrane region" description="Helical" evidence="1">
    <location>
        <begin position="36"/>
        <end position="54"/>
    </location>
</feature>
<keyword evidence="1" id="KW-0472">Membrane</keyword>
<gene>
    <name evidence="2" type="ORF">C5613_23145</name>
</gene>
<accession>A0A2S8J668</accession>
<sequence>MLAETPLVVLRLYEFAQVLGTVFGGYLVFRFGRTRFLAGLYVGCISIFFWDWIFTDHWFLNLTYDARSINLFTLAGRPEPLWSPCSYATFFGITTLLILRYRDWLDRKLGRWQYVVLPVFFAVLDVSVEGLTIYALDIYRYGYREEWTVLGVPYTNLVWVNIILMLMAWTGRGIVRMQHERGTMAVNGPPAVVDADKRVITPVGAGARPSVAVTEDSPRLPGRSSAEPWTLFAIGFAICPTAFYISIGVMAFVLDLVQPWS</sequence>
<dbReference type="RefSeq" id="WP_105417935.1">
    <property type="nucleotide sequence ID" value="NZ_PUIO01000030.1"/>
</dbReference>
<evidence type="ECO:0000256" key="1">
    <source>
        <dbReference type="SAM" id="Phobius"/>
    </source>
</evidence>
<proteinExistence type="predicted"/>
<dbReference type="Proteomes" id="UP000239290">
    <property type="component" value="Unassembled WGS sequence"/>
</dbReference>
<dbReference type="EMBL" id="PUIO01000030">
    <property type="protein sequence ID" value="PQP22561.1"/>
    <property type="molecule type" value="Genomic_DNA"/>
</dbReference>
<keyword evidence="1" id="KW-0812">Transmembrane</keyword>
<keyword evidence="1" id="KW-1133">Transmembrane helix</keyword>
<dbReference type="AlphaFoldDB" id="A0A2S8J668"/>